<dbReference type="PROSITE" id="PS50835">
    <property type="entry name" value="IG_LIKE"/>
    <property type="match status" value="2"/>
</dbReference>
<evidence type="ECO:0000313" key="3">
    <source>
        <dbReference type="Proteomes" id="UP000002358"/>
    </source>
</evidence>
<keyword evidence="3" id="KW-1185">Reference proteome</keyword>
<dbReference type="Proteomes" id="UP000002358">
    <property type="component" value="Chromosome 4"/>
</dbReference>
<dbReference type="FunFam" id="2.60.40.10:FF:000533">
    <property type="entry name" value="Uncharacterized protein, isoform A"/>
    <property type="match status" value="1"/>
</dbReference>
<name>A0A7M7LUZ4_NASVI</name>
<dbReference type="GeneID" id="100115853"/>
<dbReference type="PANTHER" id="PTHR23279:SF6">
    <property type="entry name" value="DEFECTIVE PROBOSCIS EXTENSION RESPONSE 7, ISOFORM F"/>
    <property type="match status" value="1"/>
</dbReference>
<proteinExistence type="predicted"/>
<dbReference type="InterPro" id="IPR003598">
    <property type="entry name" value="Ig_sub2"/>
</dbReference>
<dbReference type="Gene3D" id="2.60.40.10">
    <property type="entry name" value="Immunoglobulins"/>
    <property type="match status" value="2"/>
</dbReference>
<dbReference type="InterPro" id="IPR036179">
    <property type="entry name" value="Ig-like_dom_sf"/>
</dbReference>
<dbReference type="InterPro" id="IPR007110">
    <property type="entry name" value="Ig-like_dom"/>
</dbReference>
<dbReference type="GO" id="GO:0032589">
    <property type="term" value="C:neuron projection membrane"/>
    <property type="evidence" value="ECO:0007669"/>
    <property type="project" value="TreeGrafter"/>
</dbReference>
<sequence>MWQLQCADESVRGEPLLMELCKALVLVVCRRGSFISCYGDDEKLCECSIVYVLLCVFIGKWKKSGSQSTVDGRASLKFLSGILRSRGKREKRPQNIDKELLRMTIYGGKLYKCIFYSIKLRAVSCRVPEIRMRGSSLASVVAGSNKPTRSWDKPYFDDVSPRNVTAVVGQTAELSCHVKHPGDRTISWMRKRDLHILTSSVYTYTGDARFSVSHPETSDEWKLKIAYVQPRDAGIYECQINTEPKLNLAFMLRVEESAPVPATTPNAIHRTFNSAAQARIKEPEDIYVKKGSTISLTCTVNVQSTPPSSVSWHHGNSVVDFDSPSIHRRGGVSLETEKTESGTTSKLLVTQARISDSGNYTCIPSNANPASVTVHVLNGEHPAAMQHAGTGYSGGTAPKLLLAILTLLLGNLVR</sequence>
<dbReference type="InParanoid" id="A0A7M7LUZ4"/>
<dbReference type="InterPro" id="IPR003599">
    <property type="entry name" value="Ig_sub"/>
</dbReference>
<evidence type="ECO:0000313" key="2">
    <source>
        <dbReference type="EnsemblMetazoa" id="XP_008213214"/>
    </source>
</evidence>
<organism evidence="2 3">
    <name type="scientific">Nasonia vitripennis</name>
    <name type="common">Parasitic wasp</name>
    <dbReference type="NCBI Taxonomy" id="7425"/>
    <lineage>
        <taxon>Eukaryota</taxon>
        <taxon>Metazoa</taxon>
        <taxon>Ecdysozoa</taxon>
        <taxon>Arthropoda</taxon>
        <taxon>Hexapoda</taxon>
        <taxon>Insecta</taxon>
        <taxon>Pterygota</taxon>
        <taxon>Neoptera</taxon>
        <taxon>Endopterygota</taxon>
        <taxon>Hymenoptera</taxon>
        <taxon>Apocrita</taxon>
        <taxon>Proctotrupomorpha</taxon>
        <taxon>Chalcidoidea</taxon>
        <taxon>Pteromalidae</taxon>
        <taxon>Pteromalinae</taxon>
        <taxon>Nasonia</taxon>
    </lineage>
</organism>
<protein>
    <recommendedName>
        <fullName evidence="1">Ig-like domain-containing protein</fullName>
    </recommendedName>
</protein>
<dbReference type="InterPro" id="IPR013783">
    <property type="entry name" value="Ig-like_fold"/>
</dbReference>
<dbReference type="InterPro" id="IPR013106">
    <property type="entry name" value="Ig_V-set"/>
</dbReference>
<accession>A0A7M7LUZ4</accession>
<dbReference type="Pfam" id="PF07686">
    <property type="entry name" value="V-set"/>
    <property type="match status" value="1"/>
</dbReference>
<feature type="domain" description="Ig-like" evidence="1">
    <location>
        <begin position="154"/>
        <end position="249"/>
    </location>
</feature>
<dbReference type="CDD" id="cd00099">
    <property type="entry name" value="IgV"/>
    <property type="match status" value="1"/>
</dbReference>
<dbReference type="AlphaFoldDB" id="A0A7M7LUZ4"/>
<dbReference type="KEGG" id="nvi:100115853"/>
<feature type="domain" description="Ig-like" evidence="1">
    <location>
        <begin position="261"/>
        <end position="373"/>
    </location>
</feature>
<dbReference type="Pfam" id="PF13927">
    <property type="entry name" value="Ig_3"/>
    <property type="match status" value="1"/>
</dbReference>
<dbReference type="SMART" id="SM00408">
    <property type="entry name" value="IGc2"/>
    <property type="match status" value="2"/>
</dbReference>
<evidence type="ECO:0000259" key="1">
    <source>
        <dbReference type="PROSITE" id="PS50835"/>
    </source>
</evidence>
<dbReference type="PANTHER" id="PTHR23279">
    <property type="entry name" value="DEFECTIVE PROBOSCIS EXTENSION RESPONSE DPR -RELATED"/>
    <property type="match status" value="1"/>
</dbReference>
<dbReference type="FunFam" id="2.60.40.10:FF:000129">
    <property type="entry name" value="CLUMA_CG018772, isoform A"/>
    <property type="match status" value="1"/>
</dbReference>
<dbReference type="SMART" id="SM00409">
    <property type="entry name" value="IG"/>
    <property type="match status" value="2"/>
</dbReference>
<dbReference type="InterPro" id="IPR037448">
    <property type="entry name" value="Zig-8"/>
</dbReference>
<dbReference type="RefSeq" id="XP_008213214.3">
    <property type="nucleotide sequence ID" value="XM_008214992.3"/>
</dbReference>
<dbReference type="FunCoup" id="A0A7M7LUZ4">
    <property type="interactions" value="52"/>
</dbReference>
<dbReference type="GO" id="GO:0050808">
    <property type="term" value="P:synapse organization"/>
    <property type="evidence" value="ECO:0007669"/>
    <property type="project" value="TreeGrafter"/>
</dbReference>
<dbReference type="EnsemblMetazoa" id="XM_008214992">
    <property type="protein sequence ID" value="XP_008213214"/>
    <property type="gene ID" value="LOC100115853"/>
</dbReference>
<reference evidence="2" key="1">
    <citation type="submission" date="2021-01" db="UniProtKB">
        <authorList>
            <consortium name="EnsemblMetazoa"/>
        </authorList>
    </citation>
    <scope>IDENTIFICATION</scope>
</reference>
<dbReference type="SUPFAM" id="SSF48726">
    <property type="entry name" value="Immunoglobulin"/>
    <property type="match status" value="2"/>
</dbReference>